<protein>
    <recommendedName>
        <fullName evidence="3">Immunity protein Imm1</fullName>
    </recommendedName>
</protein>
<dbReference type="EMBL" id="NSDM01000001">
    <property type="protein sequence ID" value="MDQ2582660.1"/>
    <property type="molecule type" value="Genomic_DNA"/>
</dbReference>
<gene>
    <name evidence="1" type="ORF">CKY47_01395</name>
</gene>
<dbReference type="Proteomes" id="UP001225605">
    <property type="component" value="Unassembled WGS sequence"/>
</dbReference>
<evidence type="ECO:0000313" key="1">
    <source>
        <dbReference type="EMBL" id="MDQ2582660.1"/>
    </source>
</evidence>
<keyword evidence="2" id="KW-1185">Reference proteome</keyword>
<dbReference type="Pfam" id="PF14430">
    <property type="entry name" value="Imm1"/>
    <property type="match status" value="1"/>
</dbReference>
<accession>A0ABU0WS50</accession>
<evidence type="ECO:0000313" key="2">
    <source>
        <dbReference type="Proteomes" id="UP001225605"/>
    </source>
</evidence>
<sequence>MHRRCPSVVALDAWYDRKATGPTVVNTPAELDAVLDTVVDWNAPITVQLLIHGDPGHAILDVGLDARTGRGVLCYAGSDAPDACISKGSDTAEQPPLYFTGSDTEFPVNSEIPLGEARRAAHEYMSTGGRRPTGVEWQPSWN</sequence>
<name>A0ABU0WS50_9PSEU</name>
<comment type="caution">
    <text evidence="1">The sequence shown here is derived from an EMBL/GenBank/DDBJ whole genome shotgun (WGS) entry which is preliminary data.</text>
</comment>
<organism evidence="1 2">
    <name type="scientific">Saccharothrix yanglingensis</name>
    <dbReference type="NCBI Taxonomy" id="659496"/>
    <lineage>
        <taxon>Bacteria</taxon>
        <taxon>Bacillati</taxon>
        <taxon>Actinomycetota</taxon>
        <taxon>Actinomycetes</taxon>
        <taxon>Pseudonocardiales</taxon>
        <taxon>Pseudonocardiaceae</taxon>
        <taxon>Saccharothrix</taxon>
    </lineage>
</organism>
<proteinExistence type="predicted"/>
<evidence type="ECO:0008006" key="3">
    <source>
        <dbReference type="Google" id="ProtNLM"/>
    </source>
</evidence>
<dbReference type="InterPro" id="IPR025680">
    <property type="entry name" value="DddI"/>
</dbReference>
<reference evidence="1 2" key="1">
    <citation type="submission" date="2017-06" db="EMBL/GenBank/DDBJ databases">
        <title>Cultured bacterium strain Saccharothrix yanglingensis Hhs.015.</title>
        <authorList>
            <person name="Xia Y."/>
        </authorList>
    </citation>
    <scope>NUCLEOTIDE SEQUENCE [LARGE SCALE GENOMIC DNA]</scope>
    <source>
        <strain evidence="1 2">Hhs.015</strain>
    </source>
</reference>